<evidence type="ECO:0000256" key="1">
    <source>
        <dbReference type="SAM" id="MobiDB-lite"/>
    </source>
</evidence>
<accession>A0ABV0NHB3</accession>
<evidence type="ECO:0000313" key="2">
    <source>
        <dbReference type="EMBL" id="MEQ2170798.1"/>
    </source>
</evidence>
<comment type="caution">
    <text evidence="2">The sequence shown here is derived from an EMBL/GenBank/DDBJ whole genome shotgun (WGS) entry which is preliminary data.</text>
</comment>
<sequence length="96" mass="10876">FGGEDFQPPRFPAGPHDPHDAQLGRSISDVRPETPHPISFELLLGAVPWTDWQWISQFPAVFEKDPLLEQTMGDLWELVRLDGEKTHSQPIDTSCL</sequence>
<proteinExistence type="predicted"/>
<dbReference type="EMBL" id="JAHRIO010040145">
    <property type="protein sequence ID" value="MEQ2170798.1"/>
    <property type="molecule type" value="Genomic_DNA"/>
</dbReference>
<dbReference type="Proteomes" id="UP001476798">
    <property type="component" value="Unassembled WGS sequence"/>
</dbReference>
<organism evidence="2 3">
    <name type="scientific">Goodea atripinnis</name>
    <dbReference type="NCBI Taxonomy" id="208336"/>
    <lineage>
        <taxon>Eukaryota</taxon>
        <taxon>Metazoa</taxon>
        <taxon>Chordata</taxon>
        <taxon>Craniata</taxon>
        <taxon>Vertebrata</taxon>
        <taxon>Euteleostomi</taxon>
        <taxon>Actinopterygii</taxon>
        <taxon>Neopterygii</taxon>
        <taxon>Teleostei</taxon>
        <taxon>Neoteleostei</taxon>
        <taxon>Acanthomorphata</taxon>
        <taxon>Ovalentaria</taxon>
        <taxon>Atherinomorphae</taxon>
        <taxon>Cyprinodontiformes</taxon>
        <taxon>Goodeidae</taxon>
        <taxon>Goodea</taxon>
    </lineage>
</organism>
<protein>
    <submittedName>
        <fullName evidence="2">Uncharacterized protein</fullName>
    </submittedName>
</protein>
<keyword evidence="3" id="KW-1185">Reference proteome</keyword>
<feature type="region of interest" description="Disordered" evidence="1">
    <location>
        <begin position="1"/>
        <end position="30"/>
    </location>
</feature>
<dbReference type="Gene3D" id="1.20.870.10">
    <property type="entry name" value="Son of sevenless (SoS) protein Chain: S domain 1"/>
    <property type="match status" value="1"/>
</dbReference>
<gene>
    <name evidence="2" type="ORF">GOODEAATRI_004050</name>
</gene>
<feature type="compositionally biased region" description="Basic and acidic residues" evidence="1">
    <location>
        <begin position="16"/>
        <end position="30"/>
    </location>
</feature>
<name>A0ABV0NHB3_9TELE</name>
<feature type="non-terminal residue" evidence="2">
    <location>
        <position position="1"/>
    </location>
</feature>
<evidence type="ECO:0000313" key="3">
    <source>
        <dbReference type="Proteomes" id="UP001476798"/>
    </source>
</evidence>
<reference evidence="2 3" key="1">
    <citation type="submission" date="2021-06" db="EMBL/GenBank/DDBJ databases">
        <authorList>
            <person name="Palmer J.M."/>
        </authorList>
    </citation>
    <scope>NUCLEOTIDE SEQUENCE [LARGE SCALE GENOMIC DNA]</scope>
    <source>
        <strain evidence="2 3">GA_2019</strain>
        <tissue evidence="2">Muscle</tissue>
    </source>
</reference>